<comment type="caution">
    <text evidence="2">The sequence shown here is derived from an EMBL/GenBank/DDBJ whole genome shotgun (WGS) entry which is preliminary data.</text>
</comment>
<feature type="compositionally biased region" description="Polar residues" evidence="1">
    <location>
        <begin position="78"/>
        <end position="90"/>
    </location>
</feature>
<evidence type="ECO:0000313" key="2">
    <source>
        <dbReference type="EMBL" id="PPQ97091.1"/>
    </source>
</evidence>
<dbReference type="OrthoDB" id="3127336at2759"/>
<dbReference type="Proteomes" id="UP000284706">
    <property type="component" value="Unassembled WGS sequence"/>
</dbReference>
<protein>
    <submittedName>
        <fullName evidence="2">Uncharacterized protein</fullName>
    </submittedName>
</protein>
<organism evidence="2 3">
    <name type="scientific">Gymnopilus dilepis</name>
    <dbReference type="NCBI Taxonomy" id="231916"/>
    <lineage>
        <taxon>Eukaryota</taxon>
        <taxon>Fungi</taxon>
        <taxon>Dikarya</taxon>
        <taxon>Basidiomycota</taxon>
        <taxon>Agaricomycotina</taxon>
        <taxon>Agaricomycetes</taxon>
        <taxon>Agaricomycetidae</taxon>
        <taxon>Agaricales</taxon>
        <taxon>Agaricineae</taxon>
        <taxon>Hymenogastraceae</taxon>
        <taxon>Gymnopilus</taxon>
    </lineage>
</organism>
<dbReference type="InParanoid" id="A0A409Y2B5"/>
<keyword evidence="3" id="KW-1185">Reference proteome</keyword>
<feature type="region of interest" description="Disordered" evidence="1">
    <location>
        <begin position="78"/>
        <end position="110"/>
    </location>
</feature>
<gene>
    <name evidence="2" type="ORF">CVT26_001019</name>
</gene>
<evidence type="ECO:0000256" key="1">
    <source>
        <dbReference type="SAM" id="MobiDB-lite"/>
    </source>
</evidence>
<proteinExistence type="predicted"/>
<accession>A0A409Y2B5</accession>
<name>A0A409Y2B5_9AGAR</name>
<reference evidence="2 3" key="1">
    <citation type="journal article" date="2018" name="Evol. Lett.">
        <title>Horizontal gene cluster transfer increased hallucinogenic mushroom diversity.</title>
        <authorList>
            <person name="Reynolds H.T."/>
            <person name="Vijayakumar V."/>
            <person name="Gluck-Thaler E."/>
            <person name="Korotkin H.B."/>
            <person name="Matheny P.B."/>
            <person name="Slot J.C."/>
        </authorList>
    </citation>
    <scope>NUCLEOTIDE SEQUENCE [LARGE SCALE GENOMIC DNA]</scope>
    <source>
        <strain evidence="2 3">SRW20</strain>
    </source>
</reference>
<evidence type="ECO:0000313" key="3">
    <source>
        <dbReference type="Proteomes" id="UP000284706"/>
    </source>
</evidence>
<sequence length="242" mass="25680">MSCSHLTLRQRSTWPPLLPTRMWAETRWIGVLFAGEAGSTRLAAFNPTPPVEPPPSPSLLHSETGADVFPFLHDRFNPTSLARKSEPGNTSRRRGWDPNSAQQHTLASAEPHFPRIKERVGGGGSALVLPAGIVAATVAAAPTLSASCSQGQAGVLAGASAPRYDQTTPTTSPLRHPLAMCEFGVDACGVASWLTSHVPRLSRVGRKRLGWGLSRDGPPPYPPCLRMQAGGGVVSLSREVEA</sequence>
<dbReference type="EMBL" id="NHYE01001292">
    <property type="protein sequence ID" value="PPQ97091.1"/>
    <property type="molecule type" value="Genomic_DNA"/>
</dbReference>
<dbReference type="AlphaFoldDB" id="A0A409Y2B5"/>